<evidence type="ECO:0000256" key="4">
    <source>
        <dbReference type="ARBA" id="ARBA00022801"/>
    </source>
</evidence>
<dbReference type="Proteomes" id="UP001154282">
    <property type="component" value="Unassembled WGS sequence"/>
</dbReference>
<evidence type="ECO:0000256" key="6">
    <source>
        <dbReference type="ARBA" id="ARBA00023295"/>
    </source>
</evidence>
<evidence type="ECO:0000259" key="10">
    <source>
        <dbReference type="Pfam" id="PF03639"/>
    </source>
</evidence>
<evidence type="ECO:0000256" key="5">
    <source>
        <dbReference type="ARBA" id="ARBA00023277"/>
    </source>
</evidence>
<evidence type="ECO:0000256" key="1">
    <source>
        <dbReference type="ARBA" id="ARBA00000382"/>
    </source>
</evidence>
<evidence type="ECO:0000256" key="7">
    <source>
        <dbReference type="ARBA" id="ARBA00023316"/>
    </source>
</evidence>
<dbReference type="Pfam" id="PF17652">
    <property type="entry name" value="Glyco_hydro81C"/>
    <property type="match status" value="1"/>
</dbReference>
<evidence type="ECO:0000256" key="3">
    <source>
        <dbReference type="ARBA" id="ARBA00012780"/>
    </source>
</evidence>
<dbReference type="GO" id="GO:0052861">
    <property type="term" value="F:endo-1,3(4)-beta-glucanase activity"/>
    <property type="evidence" value="ECO:0007669"/>
    <property type="project" value="InterPro"/>
</dbReference>
<feature type="domain" description="Glycosyl hydrolase family 81 N-terminal" evidence="10">
    <location>
        <begin position="49"/>
        <end position="318"/>
    </location>
</feature>
<dbReference type="InterPro" id="IPR040451">
    <property type="entry name" value="GH81_N"/>
</dbReference>
<proteinExistence type="inferred from homology"/>
<dbReference type="EMBL" id="CAMGYJ010000007">
    <property type="protein sequence ID" value="CAI0451224.1"/>
    <property type="molecule type" value="Genomic_DNA"/>
</dbReference>
<protein>
    <recommendedName>
        <fullName evidence="3">glucan endo-1,3-beta-D-glucosidase</fullName>
        <ecNumber evidence="3">3.2.1.39</ecNumber>
    </recommendedName>
</protein>
<dbReference type="PANTHER" id="PTHR31983:SF0">
    <property type="entry name" value="GLUCAN ENDO-1,3-BETA-D-GLUCOSIDASE 2"/>
    <property type="match status" value="1"/>
</dbReference>
<keyword evidence="6" id="KW-0326">Glycosidase</keyword>
<dbReference type="EC" id="3.2.1.39" evidence="3"/>
<dbReference type="PROSITE" id="PS52008">
    <property type="entry name" value="GH81"/>
    <property type="match status" value="1"/>
</dbReference>
<comment type="catalytic activity">
    <reaction evidence="1">
        <text>Hydrolysis of (1-&gt;3)-beta-D-glucosidic linkages in (1-&gt;3)-beta-D-glucans.</text>
        <dbReference type="EC" id="3.2.1.39"/>
    </reaction>
</comment>
<evidence type="ECO:0000313" key="12">
    <source>
        <dbReference type="EMBL" id="CAI0451224.1"/>
    </source>
</evidence>
<dbReference type="InterPro" id="IPR005200">
    <property type="entry name" value="Endo-beta-glucanase"/>
</dbReference>
<reference evidence="12" key="1">
    <citation type="submission" date="2022-08" db="EMBL/GenBank/DDBJ databases">
        <authorList>
            <person name="Gutierrez-Valencia J."/>
        </authorList>
    </citation>
    <scope>NUCLEOTIDE SEQUENCE</scope>
</reference>
<evidence type="ECO:0000259" key="11">
    <source>
        <dbReference type="Pfam" id="PF17652"/>
    </source>
</evidence>
<dbReference type="PANTHER" id="PTHR31983">
    <property type="entry name" value="ENDO-1,3(4)-BETA-GLUCANASE 1"/>
    <property type="match status" value="1"/>
</dbReference>
<dbReference type="GO" id="GO:0042973">
    <property type="term" value="F:glucan endo-1,3-beta-D-glucosidase activity"/>
    <property type="evidence" value="ECO:0007669"/>
    <property type="project" value="UniProtKB-EC"/>
</dbReference>
<keyword evidence="4" id="KW-0378">Hydrolase</keyword>
<dbReference type="Pfam" id="PF03639">
    <property type="entry name" value="Glyco_hydro_81"/>
    <property type="match status" value="1"/>
</dbReference>
<gene>
    <name evidence="12" type="ORF">LITE_LOCUS30793</name>
</gene>
<keyword evidence="8" id="KW-0624">Polysaccharide degradation</keyword>
<feature type="region of interest" description="Disordered" evidence="9">
    <location>
        <begin position="1"/>
        <end position="31"/>
    </location>
</feature>
<evidence type="ECO:0000256" key="9">
    <source>
        <dbReference type="SAM" id="MobiDB-lite"/>
    </source>
</evidence>
<keyword evidence="5" id="KW-0119">Carbohydrate metabolism</keyword>
<keyword evidence="7" id="KW-0961">Cell wall biogenesis/degradation</keyword>
<dbReference type="GO" id="GO:0071555">
    <property type="term" value="P:cell wall organization"/>
    <property type="evidence" value="ECO:0007669"/>
    <property type="project" value="UniProtKB-KW"/>
</dbReference>
<dbReference type="AlphaFoldDB" id="A0AAV0MY66"/>
<sequence>MATTIAPPTSSHSADNNRRRSPPPPFHFPPADSTVLPDPSAFFSPSLLSSPLPTNSFFQNFTLNNGDNPEYVHPYLVKSSGSAVSLCYPSLAHTSDSVSQIFTPDLTLKPDPNSSSAATHLITSYSDLSVTLDFPSSNLRFFLVRGSPFITCSVVTAGKTSISLSTVHSVVSCCSSDSLDKHTVKLGNNQTWLVYSSSPVSFSRNPTSVSSGEFSGVLRIAILPDPTSEPVLDRFSSCYPVSGEVAFTKPFSLDYKWGKEGAGELLMLAHPLHLKLLSPNDCGVTVLEELKYRSVDGDLIGVVGDSWVLKSDPVPVTWHSIKGDIKDDCLGEIVAALRKDVEGLDPSATTTTSCYFYGKSVARAARLAVIAEEVGCTDVIPAVGKFLKEMIEPWLEGSFNGNGFLYDRKWGGIVSKQGLTDSSGDFGFGVYNDHHFHLSYYLYSIAVLAKIDPVWGRKYQPQVYSMIASFMNFGPDYSTYTRLRCFDLYKLHSWGGGMTEYADGRNQESTSEAVNAYYSAALIGLAYGDAELVATASCLAAMEIKAAQMWWHVREEGKLYPQEFTAENRVVGLVWANKRETRLWFAPPEQRECRLGIHLLPLLPITEVLFADVEYARQLVNWTVPSLERGDVGDGWKGFAYALEALYDKGIALEKVRRLNEHDDGNSLSNMLWWIHSR</sequence>
<accession>A0AAV0MY66</accession>
<feature type="domain" description="Glycosyl hydrolase family 81 C-terminal" evidence="11">
    <location>
        <begin position="326"/>
        <end position="674"/>
    </location>
</feature>
<comment type="caution">
    <text evidence="12">The sequence shown here is derived from an EMBL/GenBank/DDBJ whole genome shotgun (WGS) entry which is preliminary data.</text>
</comment>
<dbReference type="InterPro" id="IPR040720">
    <property type="entry name" value="GH81_C"/>
</dbReference>
<organism evidence="12 13">
    <name type="scientific">Linum tenue</name>
    <dbReference type="NCBI Taxonomy" id="586396"/>
    <lineage>
        <taxon>Eukaryota</taxon>
        <taxon>Viridiplantae</taxon>
        <taxon>Streptophyta</taxon>
        <taxon>Embryophyta</taxon>
        <taxon>Tracheophyta</taxon>
        <taxon>Spermatophyta</taxon>
        <taxon>Magnoliopsida</taxon>
        <taxon>eudicotyledons</taxon>
        <taxon>Gunneridae</taxon>
        <taxon>Pentapetalae</taxon>
        <taxon>rosids</taxon>
        <taxon>fabids</taxon>
        <taxon>Malpighiales</taxon>
        <taxon>Linaceae</taxon>
        <taxon>Linum</taxon>
    </lineage>
</organism>
<dbReference type="GO" id="GO:0000272">
    <property type="term" value="P:polysaccharide catabolic process"/>
    <property type="evidence" value="ECO:0007669"/>
    <property type="project" value="UniProtKB-KW"/>
</dbReference>
<comment type="similarity">
    <text evidence="2">Belongs to the glycosyl hydrolase 81 family.</text>
</comment>
<name>A0AAV0MY66_9ROSI</name>
<evidence type="ECO:0000256" key="2">
    <source>
        <dbReference type="ARBA" id="ARBA00010730"/>
    </source>
</evidence>
<evidence type="ECO:0000313" key="13">
    <source>
        <dbReference type="Proteomes" id="UP001154282"/>
    </source>
</evidence>
<evidence type="ECO:0000256" key="8">
    <source>
        <dbReference type="ARBA" id="ARBA00023326"/>
    </source>
</evidence>
<feature type="compositionally biased region" description="Polar residues" evidence="9">
    <location>
        <begin position="1"/>
        <end position="14"/>
    </location>
</feature>
<dbReference type="Gene3D" id="2.70.98.30">
    <property type="entry name" value="Golgi alpha-mannosidase II, domain 4"/>
    <property type="match status" value="1"/>
</dbReference>
<keyword evidence="13" id="KW-1185">Reference proteome</keyword>